<dbReference type="PANTHER" id="PTHR30185:SF13">
    <property type="entry name" value="LICABCH OPERON REGULATOR-RELATED"/>
    <property type="match status" value="1"/>
</dbReference>
<feature type="domain" description="PTS EIIB type-2" evidence="7">
    <location>
        <begin position="410"/>
        <end position="501"/>
    </location>
</feature>
<proteinExistence type="predicted"/>
<organism evidence="9 10">
    <name type="scientific">Fontibacillus solani</name>
    <dbReference type="NCBI Taxonomy" id="1572857"/>
    <lineage>
        <taxon>Bacteria</taxon>
        <taxon>Bacillati</taxon>
        <taxon>Bacillota</taxon>
        <taxon>Bacilli</taxon>
        <taxon>Bacillales</taxon>
        <taxon>Paenibacillaceae</taxon>
        <taxon>Fontibacillus</taxon>
    </lineage>
</organism>
<dbReference type="Gene3D" id="3.40.50.2300">
    <property type="match status" value="1"/>
</dbReference>
<evidence type="ECO:0000256" key="5">
    <source>
        <dbReference type="ARBA" id="ARBA00023163"/>
    </source>
</evidence>
<protein>
    <submittedName>
        <fullName evidence="9">Lichenan operon transcriptional antiterminator</fullName>
    </submittedName>
</protein>
<dbReference type="InterPro" id="IPR013011">
    <property type="entry name" value="PTS_EIIB_2"/>
</dbReference>
<dbReference type="InterPro" id="IPR007737">
    <property type="entry name" value="Mga_HTH"/>
</dbReference>
<evidence type="ECO:0000256" key="1">
    <source>
        <dbReference type="ARBA" id="ARBA00022679"/>
    </source>
</evidence>
<dbReference type="SUPFAM" id="SSF46785">
    <property type="entry name" value="Winged helix' DNA-binding domain"/>
    <property type="match status" value="1"/>
</dbReference>
<dbReference type="Pfam" id="PF08279">
    <property type="entry name" value="HTH_11"/>
    <property type="match status" value="1"/>
</dbReference>
<accession>A0A7W3SX90</accession>
<dbReference type="Pfam" id="PF00359">
    <property type="entry name" value="PTS_EIIA_2"/>
    <property type="match status" value="1"/>
</dbReference>
<evidence type="ECO:0000259" key="8">
    <source>
        <dbReference type="PROSITE" id="PS51372"/>
    </source>
</evidence>
<keyword evidence="5" id="KW-0804">Transcription</keyword>
<dbReference type="Pfam" id="PF05043">
    <property type="entry name" value="Mga"/>
    <property type="match status" value="1"/>
</dbReference>
<sequence length="649" mass="73893">MKNQKSRHSQILRTLLESRKPLTGKQLAAITGVTDRTIKNDIVMLNQVLNDNGASISAIYSKGYLLNIHEETAFQLWLKQYVMNPDEETGYYKPDQRVKEIIRFLLTVGEYVKLEDLAELMYLSKSTLQNDLKEARKLLEVYQLQVDIKPYYGIKLVGDEMRFRFAISEFLFSHDTSHSIYLNMNTVPIPDKELKFIRNIVLKHTSQSHLELSDVGLGNLVIHIAISCQRCALNHPITYLSQEMLSIQNRSVYKTAVQIINDLSDHMNMKFPFEERIYLAIHLEGSKVSSLNSSLELANNDIETYQITIEMIKTIEEKLGIVISGDHELVRSLYAHLKPAISRIRYGMSLRNPMLDSIKTRLPLAFHAGVLASTVLNERLGIHVSDNEIGYIALHIGAAIERSRNSASPKRCIVICSSGLGSSQLLYHKLRAYFGFRLEIVETLGLYQLKETSLKDIDFIITTIPIQVECNVPVILVDTLLGDVEMKKIEQAVYDLVNSKLPYLRPELLFLHEDFETREDVIRFLCSQMQKNGFVGETFVNSVMQREHLSSTAYGNLTAIPHPLIPETNETIWAICTLRRPVLWEGKMVQFVCLLSIASEGKTGDLSSMYNLLVNVVSDTVLVQKILDVNDYSSMHLLLQPLEQDALFH</sequence>
<name>A0A7W3SX90_9BACL</name>
<dbReference type="Pfam" id="PF00874">
    <property type="entry name" value="PRD"/>
    <property type="match status" value="2"/>
</dbReference>
<evidence type="ECO:0000313" key="9">
    <source>
        <dbReference type="EMBL" id="MBA9087924.1"/>
    </source>
</evidence>
<keyword evidence="4" id="KW-0010">Activator</keyword>
<keyword evidence="2" id="KW-0677">Repeat</keyword>
<keyword evidence="1" id="KW-0808">Transferase</keyword>
<dbReference type="CDD" id="cd05568">
    <property type="entry name" value="PTS_IIB_bgl_like"/>
    <property type="match status" value="1"/>
</dbReference>
<dbReference type="GO" id="GO:0006355">
    <property type="term" value="P:regulation of DNA-templated transcription"/>
    <property type="evidence" value="ECO:0007669"/>
    <property type="project" value="InterPro"/>
</dbReference>
<gene>
    <name evidence="9" type="ORF">FHR92_004417</name>
</gene>
<comment type="caution">
    <text evidence="9">The sequence shown here is derived from an EMBL/GenBank/DDBJ whole genome shotgun (WGS) entry which is preliminary data.</text>
</comment>
<evidence type="ECO:0000259" key="6">
    <source>
        <dbReference type="PROSITE" id="PS51094"/>
    </source>
</evidence>
<evidence type="ECO:0000256" key="4">
    <source>
        <dbReference type="ARBA" id="ARBA00023159"/>
    </source>
</evidence>
<evidence type="ECO:0000259" key="7">
    <source>
        <dbReference type="PROSITE" id="PS51099"/>
    </source>
</evidence>
<dbReference type="EMBL" id="JACJIP010000038">
    <property type="protein sequence ID" value="MBA9087924.1"/>
    <property type="molecule type" value="Genomic_DNA"/>
</dbReference>
<feature type="domain" description="PRD" evidence="8">
    <location>
        <begin position="299"/>
        <end position="406"/>
    </location>
</feature>
<dbReference type="SUPFAM" id="SSF63520">
    <property type="entry name" value="PTS-regulatory domain, PRD"/>
    <property type="match status" value="2"/>
</dbReference>
<dbReference type="Proteomes" id="UP000567067">
    <property type="component" value="Unassembled WGS sequence"/>
</dbReference>
<dbReference type="InterPro" id="IPR036095">
    <property type="entry name" value="PTS_EIIB-like_sf"/>
</dbReference>
<feature type="domain" description="PRD" evidence="8">
    <location>
        <begin position="188"/>
        <end position="293"/>
    </location>
</feature>
<keyword evidence="10" id="KW-1185">Reference proteome</keyword>
<dbReference type="PROSITE" id="PS51372">
    <property type="entry name" value="PRD_2"/>
    <property type="match status" value="2"/>
</dbReference>
<dbReference type="SUPFAM" id="SSF55804">
    <property type="entry name" value="Phoshotransferase/anion transport protein"/>
    <property type="match status" value="1"/>
</dbReference>
<dbReference type="RefSeq" id="WP_182539184.1">
    <property type="nucleotide sequence ID" value="NZ_JACJIP010000038.1"/>
</dbReference>
<feature type="domain" description="PTS EIIA type-2" evidence="6">
    <location>
        <begin position="502"/>
        <end position="642"/>
    </location>
</feature>
<dbReference type="InterPro" id="IPR050661">
    <property type="entry name" value="BglG_antiterminators"/>
</dbReference>
<dbReference type="InterPro" id="IPR036388">
    <property type="entry name" value="WH-like_DNA-bd_sf"/>
</dbReference>
<dbReference type="PROSITE" id="PS51094">
    <property type="entry name" value="PTS_EIIA_TYPE_2"/>
    <property type="match status" value="1"/>
</dbReference>
<dbReference type="PROSITE" id="PS51099">
    <property type="entry name" value="PTS_EIIB_TYPE_2"/>
    <property type="match status" value="1"/>
</dbReference>
<dbReference type="InterPro" id="IPR013196">
    <property type="entry name" value="HTH_11"/>
</dbReference>
<dbReference type="GO" id="GO:0008982">
    <property type="term" value="F:protein-N(PI)-phosphohistidine-sugar phosphotransferase activity"/>
    <property type="evidence" value="ECO:0007669"/>
    <property type="project" value="InterPro"/>
</dbReference>
<dbReference type="InterPro" id="IPR002178">
    <property type="entry name" value="PTS_EIIA_type-2_dom"/>
</dbReference>
<keyword evidence="3" id="KW-0805">Transcription regulation</keyword>
<dbReference type="GO" id="GO:0009401">
    <property type="term" value="P:phosphoenolpyruvate-dependent sugar phosphotransferase system"/>
    <property type="evidence" value="ECO:0007669"/>
    <property type="project" value="InterPro"/>
</dbReference>
<dbReference type="Gene3D" id="1.10.10.10">
    <property type="entry name" value="Winged helix-like DNA-binding domain superfamily/Winged helix DNA-binding domain"/>
    <property type="match status" value="2"/>
</dbReference>
<dbReference type="AlphaFoldDB" id="A0A7W3SX90"/>
<evidence type="ECO:0000256" key="3">
    <source>
        <dbReference type="ARBA" id="ARBA00023015"/>
    </source>
</evidence>
<evidence type="ECO:0000256" key="2">
    <source>
        <dbReference type="ARBA" id="ARBA00022737"/>
    </source>
</evidence>
<dbReference type="InterPro" id="IPR036390">
    <property type="entry name" value="WH_DNA-bd_sf"/>
</dbReference>
<reference evidence="9 10" key="1">
    <citation type="submission" date="2020-08" db="EMBL/GenBank/DDBJ databases">
        <title>Genomic Encyclopedia of Type Strains, Phase III (KMG-III): the genomes of soil and plant-associated and newly described type strains.</title>
        <authorList>
            <person name="Whitman W."/>
        </authorList>
    </citation>
    <scope>NUCLEOTIDE SEQUENCE [LARGE SCALE GENOMIC DNA]</scope>
    <source>
        <strain evidence="9 10">CECT 8693</strain>
    </source>
</reference>
<evidence type="ECO:0000313" key="10">
    <source>
        <dbReference type="Proteomes" id="UP000567067"/>
    </source>
</evidence>
<dbReference type="SUPFAM" id="SSF52794">
    <property type="entry name" value="PTS system IIB component-like"/>
    <property type="match status" value="1"/>
</dbReference>
<dbReference type="PANTHER" id="PTHR30185">
    <property type="entry name" value="CRYPTIC BETA-GLUCOSIDE BGL OPERON ANTITERMINATOR"/>
    <property type="match status" value="1"/>
</dbReference>
<dbReference type="InterPro" id="IPR016152">
    <property type="entry name" value="PTrfase/Anion_transptr"/>
</dbReference>
<dbReference type="Gene3D" id="3.40.930.10">
    <property type="entry name" value="Mannitol-specific EII, Chain A"/>
    <property type="match status" value="1"/>
</dbReference>
<dbReference type="InterPro" id="IPR011608">
    <property type="entry name" value="PRD"/>
</dbReference>
<dbReference type="InterPro" id="IPR036634">
    <property type="entry name" value="PRD_sf"/>
</dbReference>
<dbReference type="Gene3D" id="1.10.1790.10">
    <property type="entry name" value="PRD domain"/>
    <property type="match status" value="2"/>
</dbReference>